<dbReference type="InterPro" id="IPR019557">
    <property type="entry name" value="AminoTfrase-like_pln_mobile"/>
</dbReference>
<dbReference type="EMBL" id="SDMP01000005">
    <property type="protein sequence ID" value="RYR58794.1"/>
    <property type="molecule type" value="Genomic_DNA"/>
</dbReference>
<reference evidence="2 3" key="1">
    <citation type="submission" date="2019-01" db="EMBL/GenBank/DDBJ databases">
        <title>Sequencing of cultivated peanut Arachis hypogaea provides insights into genome evolution and oil improvement.</title>
        <authorList>
            <person name="Chen X."/>
        </authorList>
    </citation>
    <scope>NUCLEOTIDE SEQUENCE [LARGE SCALE GENOMIC DNA]</scope>
    <source>
        <strain evidence="3">cv. Fuhuasheng</strain>
        <tissue evidence="2">Leaves</tissue>
    </source>
</reference>
<protein>
    <recommendedName>
        <fullName evidence="1">Aminotransferase-like plant mobile domain-containing protein</fullName>
    </recommendedName>
</protein>
<accession>A0A445D734</accession>
<evidence type="ECO:0000259" key="1">
    <source>
        <dbReference type="Pfam" id="PF10536"/>
    </source>
</evidence>
<proteinExistence type="predicted"/>
<comment type="caution">
    <text evidence="2">The sequence shown here is derived from an EMBL/GenBank/DDBJ whole genome shotgun (WGS) entry which is preliminary data.</text>
</comment>
<dbReference type="PANTHER" id="PTHR46033:SF8">
    <property type="entry name" value="PROTEIN MAINTENANCE OF MERISTEMS-LIKE"/>
    <property type="match status" value="1"/>
</dbReference>
<evidence type="ECO:0000313" key="3">
    <source>
        <dbReference type="Proteomes" id="UP000289738"/>
    </source>
</evidence>
<feature type="domain" description="Aminotransferase-like plant mobile" evidence="1">
    <location>
        <begin position="58"/>
        <end position="133"/>
    </location>
</feature>
<feature type="domain" description="Aminotransferase-like plant mobile" evidence="1">
    <location>
        <begin position="5"/>
        <end position="55"/>
    </location>
</feature>
<gene>
    <name evidence="2" type="ORF">Ahy_A05g024672</name>
</gene>
<dbReference type="GO" id="GO:0010073">
    <property type="term" value="P:meristem maintenance"/>
    <property type="evidence" value="ECO:0007669"/>
    <property type="project" value="InterPro"/>
</dbReference>
<sequence>MVSLRDFVFDNSLIMKFVKRWHPETHTFHLSWSEATITLQDVAYHLELHAHREPVGCDRVCHMPGMDDLETLRQHVRCYILLLIGGYLRTDKPNNLVQLRWLPLFEDFEKCRGLSWSSAVLAWTYHSLCSGVEKRRFLMHRTHIQCMIVTWHI</sequence>
<dbReference type="Proteomes" id="UP000289738">
    <property type="component" value="Chromosome A05"/>
</dbReference>
<organism evidence="2 3">
    <name type="scientific">Arachis hypogaea</name>
    <name type="common">Peanut</name>
    <dbReference type="NCBI Taxonomy" id="3818"/>
    <lineage>
        <taxon>Eukaryota</taxon>
        <taxon>Viridiplantae</taxon>
        <taxon>Streptophyta</taxon>
        <taxon>Embryophyta</taxon>
        <taxon>Tracheophyta</taxon>
        <taxon>Spermatophyta</taxon>
        <taxon>Magnoliopsida</taxon>
        <taxon>eudicotyledons</taxon>
        <taxon>Gunneridae</taxon>
        <taxon>Pentapetalae</taxon>
        <taxon>rosids</taxon>
        <taxon>fabids</taxon>
        <taxon>Fabales</taxon>
        <taxon>Fabaceae</taxon>
        <taxon>Papilionoideae</taxon>
        <taxon>50 kb inversion clade</taxon>
        <taxon>dalbergioids sensu lato</taxon>
        <taxon>Dalbergieae</taxon>
        <taxon>Pterocarpus clade</taxon>
        <taxon>Arachis</taxon>
    </lineage>
</organism>
<dbReference type="PANTHER" id="PTHR46033">
    <property type="entry name" value="PROTEIN MAIN-LIKE 2"/>
    <property type="match status" value="1"/>
</dbReference>
<evidence type="ECO:0000313" key="2">
    <source>
        <dbReference type="EMBL" id="RYR58794.1"/>
    </source>
</evidence>
<dbReference type="Pfam" id="PF10536">
    <property type="entry name" value="PMD"/>
    <property type="match status" value="2"/>
</dbReference>
<dbReference type="AlphaFoldDB" id="A0A445D734"/>
<name>A0A445D734_ARAHY</name>
<dbReference type="InterPro" id="IPR044824">
    <property type="entry name" value="MAIN-like"/>
</dbReference>
<keyword evidence="3" id="KW-1185">Reference proteome</keyword>